<dbReference type="GO" id="GO:0000287">
    <property type="term" value="F:magnesium ion binding"/>
    <property type="evidence" value="ECO:0007669"/>
    <property type="project" value="UniProtKB-UniRule"/>
</dbReference>
<dbReference type="PANTHER" id="PTHR37311">
    <property type="entry name" value="2-PHOSPHOSULFOLACTATE PHOSPHATASE-RELATED"/>
    <property type="match status" value="1"/>
</dbReference>
<evidence type="ECO:0000256" key="7">
    <source>
        <dbReference type="ARBA" id="ARBA00033711"/>
    </source>
</evidence>
<comment type="similarity">
    <text evidence="2 8">Belongs to the ComB family.</text>
</comment>
<dbReference type="PANTHER" id="PTHR37311:SF1">
    <property type="entry name" value="2-PHOSPHOSULFOLACTATE PHOSPHATASE-RELATED"/>
    <property type="match status" value="1"/>
</dbReference>
<dbReference type="Gene3D" id="3.90.1560.10">
    <property type="entry name" value="ComB-like"/>
    <property type="match status" value="1"/>
</dbReference>
<dbReference type="GO" id="GO:0050532">
    <property type="term" value="F:2-phosphosulfolactate phosphatase activity"/>
    <property type="evidence" value="ECO:0007669"/>
    <property type="project" value="UniProtKB-UniRule"/>
</dbReference>
<keyword evidence="5 8" id="KW-0378">Hydrolase</keyword>
<dbReference type="SUPFAM" id="SSF142823">
    <property type="entry name" value="ComB-like"/>
    <property type="match status" value="1"/>
</dbReference>
<dbReference type="OrthoDB" id="4913at2"/>
<dbReference type="EC" id="3.1.3.71" evidence="3 8"/>
<comment type="cofactor">
    <cofactor evidence="1 8">
        <name>Mg(2+)</name>
        <dbReference type="ChEBI" id="CHEBI:18420"/>
    </cofactor>
</comment>
<evidence type="ECO:0000256" key="2">
    <source>
        <dbReference type="ARBA" id="ARBA00009997"/>
    </source>
</evidence>
<evidence type="ECO:0000256" key="5">
    <source>
        <dbReference type="ARBA" id="ARBA00022801"/>
    </source>
</evidence>
<accession>A0A511MZY2</accession>
<name>A0A511MZY2_DEIC1</name>
<dbReference type="EMBL" id="BJXB01000006">
    <property type="protein sequence ID" value="GEM46185.1"/>
    <property type="molecule type" value="Genomic_DNA"/>
</dbReference>
<keyword evidence="6 8" id="KW-0460">Magnesium</keyword>
<dbReference type="Pfam" id="PF04029">
    <property type="entry name" value="2-ph_phosp"/>
    <property type="match status" value="1"/>
</dbReference>
<dbReference type="HAMAP" id="MF_00490">
    <property type="entry name" value="ComB"/>
    <property type="match status" value="1"/>
</dbReference>
<keyword evidence="10" id="KW-1185">Reference proteome</keyword>
<comment type="caution">
    <text evidence="9">The sequence shown here is derived from an EMBL/GenBank/DDBJ whole genome shotgun (WGS) entry which is preliminary data.</text>
</comment>
<proteinExistence type="inferred from homology"/>
<dbReference type="InterPro" id="IPR005238">
    <property type="entry name" value="ComB-like"/>
</dbReference>
<sequence>MRLRVDLLPHGEYPDTVIVVDVLRATTTATVFLEHHADRLLFSGSIEESLDLKSENTIVAGERGGLAVAGFDLGNSPIEAGTGSYAGKTVVMNTTNGTYAARVASESAKHVLLGALRNAHAAARKAKSLAVEEIAIVCSGERGRASLDDTYTAGVLCEYLLAMGEFTLNDGARIALTLRRQVGDPIEPLSSSSGGMSLESKGLGEDIRFCARISESTIVPTLQGSTDGQVIFVSG</sequence>
<evidence type="ECO:0000256" key="1">
    <source>
        <dbReference type="ARBA" id="ARBA00001946"/>
    </source>
</evidence>
<evidence type="ECO:0000313" key="10">
    <source>
        <dbReference type="Proteomes" id="UP000321306"/>
    </source>
</evidence>
<evidence type="ECO:0000256" key="8">
    <source>
        <dbReference type="HAMAP-Rule" id="MF_00490"/>
    </source>
</evidence>
<dbReference type="Proteomes" id="UP000321306">
    <property type="component" value="Unassembled WGS sequence"/>
</dbReference>
<dbReference type="NCBIfam" id="NF010700">
    <property type="entry name" value="PRK14100.1"/>
    <property type="match status" value="1"/>
</dbReference>
<evidence type="ECO:0000256" key="4">
    <source>
        <dbReference type="ARBA" id="ARBA00021948"/>
    </source>
</evidence>
<reference evidence="9 10" key="1">
    <citation type="submission" date="2019-07" db="EMBL/GenBank/DDBJ databases">
        <title>Whole genome shotgun sequence of Deinococcus cellulosilyticus NBRC 106333.</title>
        <authorList>
            <person name="Hosoyama A."/>
            <person name="Uohara A."/>
            <person name="Ohji S."/>
            <person name="Ichikawa N."/>
        </authorList>
    </citation>
    <scope>NUCLEOTIDE SEQUENCE [LARGE SCALE GENOMIC DNA]</scope>
    <source>
        <strain evidence="9 10">NBRC 106333</strain>
    </source>
</reference>
<evidence type="ECO:0000256" key="3">
    <source>
        <dbReference type="ARBA" id="ARBA00012953"/>
    </source>
</evidence>
<dbReference type="AlphaFoldDB" id="A0A511MZY2"/>
<dbReference type="GO" id="GO:0050545">
    <property type="term" value="F:sulfopyruvate decarboxylase activity"/>
    <property type="evidence" value="ECO:0007669"/>
    <property type="project" value="TreeGrafter"/>
</dbReference>
<dbReference type="RefSeq" id="WP_146883997.1">
    <property type="nucleotide sequence ID" value="NZ_BJXB01000006.1"/>
</dbReference>
<dbReference type="InterPro" id="IPR036702">
    <property type="entry name" value="ComB-like_sf"/>
</dbReference>
<comment type="catalytic activity">
    <reaction evidence="7 8">
        <text>(2R)-O-phospho-3-sulfolactate + H2O = (2R)-3-sulfolactate + phosphate</text>
        <dbReference type="Rhea" id="RHEA:23416"/>
        <dbReference type="ChEBI" id="CHEBI:15377"/>
        <dbReference type="ChEBI" id="CHEBI:15597"/>
        <dbReference type="ChEBI" id="CHEBI:43474"/>
        <dbReference type="ChEBI" id="CHEBI:58738"/>
        <dbReference type="EC" id="3.1.3.71"/>
    </reaction>
</comment>
<evidence type="ECO:0000256" key="6">
    <source>
        <dbReference type="ARBA" id="ARBA00022842"/>
    </source>
</evidence>
<organism evidence="9 10">
    <name type="scientific">Deinococcus cellulosilyticus (strain DSM 18568 / NBRC 106333 / KACC 11606 / 5516J-15)</name>
    <dbReference type="NCBI Taxonomy" id="1223518"/>
    <lineage>
        <taxon>Bacteria</taxon>
        <taxon>Thermotogati</taxon>
        <taxon>Deinococcota</taxon>
        <taxon>Deinococci</taxon>
        <taxon>Deinococcales</taxon>
        <taxon>Deinococcaceae</taxon>
        <taxon>Deinococcus</taxon>
    </lineage>
</organism>
<gene>
    <name evidence="8 9" type="primary">comB</name>
    <name evidence="9" type="ORF">DC3_18200</name>
</gene>
<evidence type="ECO:0000313" key="9">
    <source>
        <dbReference type="EMBL" id="GEM46185.1"/>
    </source>
</evidence>
<protein>
    <recommendedName>
        <fullName evidence="4 8">Probable 2-phosphosulfolactate phosphatase</fullName>
        <ecNumber evidence="3 8">3.1.3.71</ecNumber>
    </recommendedName>
</protein>